<proteinExistence type="inferred from homology"/>
<dbReference type="OrthoDB" id="9769319at2"/>
<dbReference type="PANTHER" id="PTHR30222:SF17">
    <property type="entry name" value="SPERMIDINE_PUTRESCINE-BINDING PERIPLASMIC PROTEIN"/>
    <property type="match status" value="1"/>
</dbReference>
<feature type="chain" id="PRO_5014799236" description="Putrescine-binding periplasmic protein" evidence="7">
    <location>
        <begin position="20"/>
        <end position="368"/>
    </location>
</feature>
<dbReference type="PRINTS" id="PR00909">
    <property type="entry name" value="SPERMDNBNDNG"/>
</dbReference>
<evidence type="ECO:0000256" key="2">
    <source>
        <dbReference type="ARBA" id="ARBA00022448"/>
    </source>
</evidence>
<dbReference type="RefSeq" id="WP_100289031.1">
    <property type="nucleotide sequence ID" value="NZ_PHHA01000018.1"/>
</dbReference>
<dbReference type="SUPFAM" id="SSF53850">
    <property type="entry name" value="Periplasmic binding protein-like II"/>
    <property type="match status" value="1"/>
</dbReference>
<evidence type="ECO:0000256" key="3">
    <source>
        <dbReference type="ARBA" id="ARBA00022729"/>
    </source>
</evidence>
<feature type="binding site" evidence="6">
    <location>
        <position position="346"/>
    </location>
    <ligand>
        <name>spermidine</name>
        <dbReference type="ChEBI" id="CHEBI:57834"/>
    </ligand>
</feature>
<evidence type="ECO:0000256" key="5">
    <source>
        <dbReference type="PIRNR" id="PIRNR019574"/>
    </source>
</evidence>
<keyword evidence="2 5" id="KW-0813">Transport</keyword>
<evidence type="ECO:0000313" key="8">
    <source>
        <dbReference type="EMBL" id="PJG85174.1"/>
    </source>
</evidence>
<keyword evidence="9" id="KW-1185">Reference proteome</keyword>
<comment type="function">
    <text evidence="5">Required for the activity of the bacterial periplasmic transport system of putrescine.</text>
</comment>
<comment type="caution">
    <text evidence="8">The sequence shown here is derived from an EMBL/GenBank/DDBJ whole genome shotgun (WGS) entry which is preliminary data.</text>
</comment>
<sequence>MKKLTGLFAASLIAVTLTACNDKDTKTAETKAPEAAPTKDAGTVHLYTWTEYVPEGLLDDFTKQTGIKVIQSSLQSNEEMYAKVKAQLIAKNDGYDVIAPTNYFMSKMAREGMLLELDHSKLPVIAELDPNMLDKEYDKGNKYSLPQLLGAPGIAFSTEVYGDGSQFTSWGDLWKEEFKGKVQLLDDAREVFNIALLKMGKNPNTRDPEEIKAAYEELLKLRPNVLTFTSDNPANTFISGESQIGQIWNGSIRIAKKEGAPVNLIYPKEGPVLWVDNLAIPANAKNVDGAHKLINYLLGKEASAKLTLEVGYPTSNKEALALIPDEITQDPAIYPTPEILNNSQWQDDVGDEAIQLYENYYQQLKAAK</sequence>
<keyword evidence="3 7" id="KW-0732">Signal</keyword>
<feature type="signal peptide" evidence="7">
    <location>
        <begin position="1"/>
        <end position="19"/>
    </location>
</feature>
<dbReference type="GO" id="GO:0015846">
    <property type="term" value="P:polyamine transport"/>
    <property type="evidence" value="ECO:0007669"/>
    <property type="project" value="InterPro"/>
</dbReference>
<evidence type="ECO:0000256" key="1">
    <source>
        <dbReference type="ARBA" id="ARBA00004418"/>
    </source>
</evidence>
<organism evidence="8 9">
    <name type="scientific">Conservatibacter flavescens</name>
    <dbReference type="NCBI Taxonomy" id="28161"/>
    <lineage>
        <taxon>Bacteria</taxon>
        <taxon>Pseudomonadati</taxon>
        <taxon>Pseudomonadota</taxon>
        <taxon>Gammaproteobacteria</taxon>
        <taxon>Pasteurellales</taxon>
        <taxon>Pasteurellaceae</taxon>
        <taxon>Conservatibacter</taxon>
    </lineage>
</organism>
<accession>A0A2M8S227</accession>
<dbReference type="Gene3D" id="3.40.190.10">
    <property type="entry name" value="Periplasmic binding protein-like II"/>
    <property type="match status" value="2"/>
</dbReference>
<dbReference type="EMBL" id="PHHA01000018">
    <property type="protein sequence ID" value="PJG85174.1"/>
    <property type="molecule type" value="Genomic_DNA"/>
</dbReference>
<evidence type="ECO:0000256" key="4">
    <source>
        <dbReference type="ARBA" id="ARBA00022764"/>
    </source>
</evidence>
<dbReference type="Proteomes" id="UP000229329">
    <property type="component" value="Unassembled WGS sequence"/>
</dbReference>
<feature type="binding site" evidence="6">
    <location>
        <position position="51"/>
    </location>
    <ligand>
        <name>spermidine</name>
        <dbReference type="ChEBI" id="CHEBI:57834"/>
    </ligand>
</feature>
<name>A0A2M8S227_9PAST</name>
<feature type="binding site" evidence="6">
    <location>
        <position position="103"/>
    </location>
    <ligand>
        <name>spermidine</name>
        <dbReference type="ChEBI" id="CHEBI:57834"/>
    </ligand>
</feature>
<dbReference type="PROSITE" id="PS51257">
    <property type="entry name" value="PROKAR_LIPOPROTEIN"/>
    <property type="match status" value="1"/>
</dbReference>
<evidence type="ECO:0000313" key="9">
    <source>
        <dbReference type="Proteomes" id="UP000229329"/>
    </source>
</evidence>
<dbReference type="InterPro" id="IPR006059">
    <property type="entry name" value="SBP"/>
</dbReference>
<dbReference type="Pfam" id="PF13416">
    <property type="entry name" value="SBP_bac_8"/>
    <property type="match status" value="1"/>
</dbReference>
<dbReference type="GO" id="GO:0042597">
    <property type="term" value="C:periplasmic space"/>
    <property type="evidence" value="ECO:0007669"/>
    <property type="project" value="UniProtKB-SubCell"/>
</dbReference>
<dbReference type="PIRSF" id="PIRSF019574">
    <property type="entry name" value="Periplasmic_polyamine_BP"/>
    <property type="match status" value="1"/>
</dbReference>
<reference evidence="8 9" key="1">
    <citation type="submission" date="2017-11" db="EMBL/GenBank/DDBJ databases">
        <title>Reclassification of Bisgaard taxon 7 as Conservatibacter flavescens gen. nov., sp. nov.</title>
        <authorList>
            <person name="Christensen H."/>
        </authorList>
    </citation>
    <scope>NUCLEOTIDE SEQUENCE [LARGE SCALE GENOMIC DNA]</scope>
    <source>
        <strain evidence="8 9">7_4</strain>
    </source>
</reference>
<gene>
    <name evidence="8" type="ORF">CVP05_07925</name>
</gene>
<feature type="binding site" evidence="6">
    <location>
        <begin position="187"/>
        <end position="190"/>
    </location>
    <ligand>
        <name>spermidine</name>
        <dbReference type="ChEBI" id="CHEBI:57834"/>
    </ligand>
</feature>
<evidence type="ECO:0000256" key="6">
    <source>
        <dbReference type="PIRSR" id="PIRSR019574-1"/>
    </source>
</evidence>
<dbReference type="AlphaFoldDB" id="A0A2M8S227"/>
<dbReference type="GO" id="GO:0019808">
    <property type="term" value="F:polyamine binding"/>
    <property type="evidence" value="ECO:0007669"/>
    <property type="project" value="InterPro"/>
</dbReference>
<dbReference type="PANTHER" id="PTHR30222">
    <property type="entry name" value="SPERMIDINE/PUTRESCINE-BINDING PERIPLASMIC PROTEIN"/>
    <property type="match status" value="1"/>
</dbReference>
<keyword evidence="4 5" id="KW-0574">Periplasm</keyword>
<comment type="similarity">
    <text evidence="5">Belongs to the bacterial solute-binding protein PotD/PotF family.</text>
</comment>
<protein>
    <recommendedName>
        <fullName evidence="5">Putrescine-binding periplasmic protein</fullName>
    </recommendedName>
</protein>
<evidence type="ECO:0000256" key="7">
    <source>
        <dbReference type="SAM" id="SignalP"/>
    </source>
</evidence>
<comment type="subcellular location">
    <subcellularLocation>
        <location evidence="1 5">Periplasm</location>
    </subcellularLocation>
</comment>
<dbReference type="InterPro" id="IPR001188">
    <property type="entry name" value="Sperm_putr-bd"/>
</dbReference>